<dbReference type="InterPro" id="IPR013087">
    <property type="entry name" value="Znf_C2H2_type"/>
</dbReference>
<dbReference type="PROSITE" id="PS00028">
    <property type="entry name" value="ZINC_FINGER_C2H2_1"/>
    <property type="match status" value="1"/>
</dbReference>
<sequence length="163" mass="18145">QHGVTVHRSEYECAKCKSGFLTQTALEDHYRGKPSVVHPNCDRCGKGFLDQEHLVKHHDEAHPTTSCCGQKLYVDDLAEHYKGSANHPSCIVCGEGFLDDGTYDLHGAAEHPDSRCTDCKRQFSSIEDLMIHFAASPSHPKCSTCKLGFQNEDQFAYVGVRPH</sequence>
<proteinExistence type="predicted"/>
<evidence type="ECO:0000313" key="7">
    <source>
        <dbReference type="EMBL" id="KAJ7731140.1"/>
    </source>
</evidence>
<organism evidence="7 8">
    <name type="scientific">Mycena maculata</name>
    <dbReference type="NCBI Taxonomy" id="230809"/>
    <lineage>
        <taxon>Eukaryota</taxon>
        <taxon>Fungi</taxon>
        <taxon>Dikarya</taxon>
        <taxon>Basidiomycota</taxon>
        <taxon>Agaricomycotina</taxon>
        <taxon>Agaricomycetes</taxon>
        <taxon>Agaricomycetidae</taxon>
        <taxon>Agaricales</taxon>
        <taxon>Marasmiineae</taxon>
        <taxon>Mycenaceae</taxon>
        <taxon>Mycena</taxon>
    </lineage>
</organism>
<dbReference type="PANTHER" id="PTHR24409:SF295">
    <property type="entry name" value="AZ2-RELATED"/>
    <property type="match status" value="1"/>
</dbReference>
<keyword evidence="4" id="KW-0862">Zinc</keyword>
<comment type="caution">
    <text evidence="7">The sequence shown here is derived from an EMBL/GenBank/DDBJ whole genome shotgun (WGS) entry which is preliminary data.</text>
</comment>
<evidence type="ECO:0000256" key="1">
    <source>
        <dbReference type="ARBA" id="ARBA00022723"/>
    </source>
</evidence>
<keyword evidence="2" id="KW-0677">Repeat</keyword>
<feature type="non-terminal residue" evidence="7">
    <location>
        <position position="1"/>
    </location>
</feature>
<dbReference type="PROSITE" id="PS50157">
    <property type="entry name" value="ZINC_FINGER_C2H2_2"/>
    <property type="match status" value="2"/>
</dbReference>
<evidence type="ECO:0000256" key="4">
    <source>
        <dbReference type="ARBA" id="ARBA00022833"/>
    </source>
</evidence>
<keyword evidence="3 5" id="KW-0863">Zinc-finger</keyword>
<keyword evidence="1" id="KW-0479">Metal-binding</keyword>
<dbReference type="GO" id="GO:0000977">
    <property type="term" value="F:RNA polymerase II transcription regulatory region sequence-specific DNA binding"/>
    <property type="evidence" value="ECO:0007669"/>
    <property type="project" value="TreeGrafter"/>
</dbReference>
<evidence type="ECO:0000313" key="8">
    <source>
        <dbReference type="Proteomes" id="UP001215280"/>
    </source>
</evidence>
<gene>
    <name evidence="7" type="ORF">DFH07DRAFT_755893</name>
</gene>
<evidence type="ECO:0000259" key="6">
    <source>
        <dbReference type="PROSITE" id="PS50157"/>
    </source>
</evidence>
<dbReference type="EMBL" id="JARJLG010000185">
    <property type="protein sequence ID" value="KAJ7731140.1"/>
    <property type="molecule type" value="Genomic_DNA"/>
</dbReference>
<reference evidence="7" key="1">
    <citation type="submission" date="2023-03" db="EMBL/GenBank/DDBJ databases">
        <title>Massive genome expansion in bonnet fungi (Mycena s.s.) driven by repeated elements and novel gene families across ecological guilds.</title>
        <authorList>
            <consortium name="Lawrence Berkeley National Laboratory"/>
            <person name="Harder C.B."/>
            <person name="Miyauchi S."/>
            <person name="Viragh M."/>
            <person name="Kuo A."/>
            <person name="Thoen E."/>
            <person name="Andreopoulos B."/>
            <person name="Lu D."/>
            <person name="Skrede I."/>
            <person name="Drula E."/>
            <person name="Henrissat B."/>
            <person name="Morin E."/>
            <person name="Kohler A."/>
            <person name="Barry K."/>
            <person name="LaButti K."/>
            <person name="Morin E."/>
            <person name="Salamov A."/>
            <person name="Lipzen A."/>
            <person name="Mereny Z."/>
            <person name="Hegedus B."/>
            <person name="Baldrian P."/>
            <person name="Stursova M."/>
            <person name="Weitz H."/>
            <person name="Taylor A."/>
            <person name="Grigoriev I.V."/>
            <person name="Nagy L.G."/>
            <person name="Martin F."/>
            <person name="Kauserud H."/>
        </authorList>
    </citation>
    <scope>NUCLEOTIDE SEQUENCE</scope>
    <source>
        <strain evidence="7">CBHHK188m</strain>
    </source>
</reference>
<evidence type="ECO:0000256" key="2">
    <source>
        <dbReference type="ARBA" id="ARBA00022737"/>
    </source>
</evidence>
<dbReference type="SUPFAM" id="SSF57667">
    <property type="entry name" value="beta-beta-alpha zinc fingers"/>
    <property type="match status" value="1"/>
</dbReference>
<dbReference type="PANTHER" id="PTHR24409">
    <property type="entry name" value="ZINC FINGER PROTEIN 142"/>
    <property type="match status" value="1"/>
</dbReference>
<dbReference type="GO" id="GO:0008270">
    <property type="term" value="F:zinc ion binding"/>
    <property type="evidence" value="ECO:0007669"/>
    <property type="project" value="UniProtKB-KW"/>
</dbReference>
<keyword evidence="8" id="KW-1185">Reference proteome</keyword>
<feature type="domain" description="C2H2-type" evidence="6">
    <location>
        <begin position="11"/>
        <end position="38"/>
    </location>
</feature>
<evidence type="ECO:0000256" key="3">
    <source>
        <dbReference type="ARBA" id="ARBA00022771"/>
    </source>
</evidence>
<accession>A0AAD7MTA8</accession>
<dbReference type="GO" id="GO:0000981">
    <property type="term" value="F:DNA-binding transcription factor activity, RNA polymerase II-specific"/>
    <property type="evidence" value="ECO:0007669"/>
    <property type="project" value="TreeGrafter"/>
</dbReference>
<dbReference type="GO" id="GO:0005634">
    <property type="term" value="C:nucleus"/>
    <property type="evidence" value="ECO:0007669"/>
    <property type="project" value="TreeGrafter"/>
</dbReference>
<feature type="domain" description="C2H2-type" evidence="6">
    <location>
        <begin position="39"/>
        <end position="62"/>
    </location>
</feature>
<dbReference type="AlphaFoldDB" id="A0AAD7MTA8"/>
<dbReference type="Proteomes" id="UP001215280">
    <property type="component" value="Unassembled WGS sequence"/>
</dbReference>
<dbReference type="Gene3D" id="3.30.160.60">
    <property type="entry name" value="Classic Zinc Finger"/>
    <property type="match status" value="1"/>
</dbReference>
<name>A0AAD7MTA8_9AGAR</name>
<dbReference type="InterPro" id="IPR036236">
    <property type="entry name" value="Znf_C2H2_sf"/>
</dbReference>
<protein>
    <recommendedName>
        <fullName evidence="6">C2H2-type domain-containing protein</fullName>
    </recommendedName>
</protein>
<dbReference type="SMART" id="SM00355">
    <property type="entry name" value="ZnF_C2H2"/>
    <property type="match status" value="4"/>
</dbReference>
<evidence type="ECO:0000256" key="5">
    <source>
        <dbReference type="PROSITE-ProRule" id="PRU00042"/>
    </source>
</evidence>